<accession>A0AAP0JCU2</accession>
<evidence type="ECO:0000256" key="1">
    <source>
        <dbReference type="SAM" id="MobiDB-lite"/>
    </source>
</evidence>
<reference evidence="3 4" key="1">
    <citation type="submission" date="2024-01" db="EMBL/GenBank/DDBJ databases">
        <title>Genome assemblies of Stephania.</title>
        <authorList>
            <person name="Yang L."/>
        </authorList>
    </citation>
    <scope>NUCLEOTIDE SEQUENCE [LARGE SCALE GENOMIC DNA]</scope>
    <source>
        <strain evidence="3">QJT</strain>
        <tissue evidence="3">Leaf</tissue>
    </source>
</reference>
<protein>
    <submittedName>
        <fullName evidence="3">Uncharacterized protein</fullName>
    </submittedName>
</protein>
<name>A0AAP0JCU2_9MAGN</name>
<dbReference type="PANTHER" id="PTHR37706:SF2">
    <property type="entry name" value="TRANSMEMBRANE PROTEIN"/>
    <property type="match status" value="1"/>
</dbReference>
<keyword evidence="2" id="KW-0472">Membrane</keyword>
<keyword evidence="4" id="KW-1185">Reference proteome</keyword>
<evidence type="ECO:0000313" key="4">
    <source>
        <dbReference type="Proteomes" id="UP001417504"/>
    </source>
</evidence>
<dbReference type="Proteomes" id="UP001417504">
    <property type="component" value="Unassembled WGS sequence"/>
</dbReference>
<gene>
    <name evidence="3" type="ORF">Sjap_011168</name>
</gene>
<evidence type="ECO:0000313" key="3">
    <source>
        <dbReference type="EMBL" id="KAK9130681.1"/>
    </source>
</evidence>
<evidence type="ECO:0000256" key="2">
    <source>
        <dbReference type="SAM" id="Phobius"/>
    </source>
</evidence>
<dbReference type="EMBL" id="JBBNAE010000004">
    <property type="protein sequence ID" value="KAK9130681.1"/>
    <property type="molecule type" value="Genomic_DNA"/>
</dbReference>
<feature type="transmembrane region" description="Helical" evidence="2">
    <location>
        <begin position="91"/>
        <end position="110"/>
    </location>
</feature>
<feature type="region of interest" description="Disordered" evidence="1">
    <location>
        <begin position="59"/>
        <end position="82"/>
    </location>
</feature>
<dbReference type="AlphaFoldDB" id="A0AAP0JCU2"/>
<proteinExistence type="predicted"/>
<keyword evidence="2" id="KW-0812">Transmembrane</keyword>
<comment type="caution">
    <text evidence="3">The sequence shown here is derived from an EMBL/GenBank/DDBJ whole genome shotgun (WGS) entry which is preliminary data.</text>
</comment>
<dbReference type="PANTHER" id="PTHR37706">
    <property type="entry name" value="TRANSMEMBRANE PROTEIN"/>
    <property type="match status" value="1"/>
</dbReference>
<keyword evidence="2" id="KW-1133">Transmembrane helix</keyword>
<organism evidence="3 4">
    <name type="scientific">Stephania japonica</name>
    <dbReference type="NCBI Taxonomy" id="461633"/>
    <lineage>
        <taxon>Eukaryota</taxon>
        <taxon>Viridiplantae</taxon>
        <taxon>Streptophyta</taxon>
        <taxon>Embryophyta</taxon>
        <taxon>Tracheophyta</taxon>
        <taxon>Spermatophyta</taxon>
        <taxon>Magnoliopsida</taxon>
        <taxon>Ranunculales</taxon>
        <taxon>Menispermaceae</taxon>
        <taxon>Menispermoideae</taxon>
        <taxon>Cissampelideae</taxon>
        <taxon>Stephania</taxon>
    </lineage>
</organism>
<sequence>MQLGKEMEGTLANAVRSRFAHPHLLSSHPFSSRSSSSSLGFLRFPSRLSPDRCRLRLAATISSESDPAPPPPPPNKGLDGPLSKIQDKAQIFFAVLFWMSLFFWACAWDGRSGNRPTKRSRFRR</sequence>